<dbReference type="AlphaFoldDB" id="A0A0C9UF86"/>
<keyword evidence="2" id="KW-1185">Reference proteome</keyword>
<dbReference type="GO" id="GO:0006310">
    <property type="term" value="P:DNA recombination"/>
    <property type="evidence" value="ECO:0007669"/>
    <property type="project" value="InterPro"/>
</dbReference>
<gene>
    <name evidence="1" type="ORF">M422DRAFT_82982</name>
</gene>
<dbReference type="EMBL" id="KN837527">
    <property type="protein sequence ID" value="KIJ24146.1"/>
    <property type="molecule type" value="Genomic_DNA"/>
</dbReference>
<name>A0A0C9UF86_SPHS4</name>
<accession>A0A0C9UF86</accession>
<evidence type="ECO:0000313" key="2">
    <source>
        <dbReference type="Proteomes" id="UP000054279"/>
    </source>
</evidence>
<dbReference type="Proteomes" id="UP000054279">
    <property type="component" value="Unassembled WGS sequence"/>
</dbReference>
<evidence type="ECO:0000313" key="1">
    <source>
        <dbReference type="EMBL" id="KIJ24146.1"/>
    </source>
</evidence>
<proteinExistence type="predicted"/>
<protein>
    <submittedName>
        <fullName evidence="1">Uncharacterized protein</fullName>
    </submittedName>
</protein>
<dbReference type="Gene3D" id="1.10.443.10">
    <property type="entry name" value="Intergrase catalytic core"/>
    <property type="match status" value="1"/>
</dbReference>
<dbReference type="GO" id="GO:0003677">
    <property type="term" value="F:DNA binding"/>
    <property type="evidence" value="ECO:0007669"/>
    <property type="project" value="InterPro"/>
</dbReference>
<dbReference type="InterPro" id="IPR013762">
    <property type="entry name" value="Integrase-like_cat_sf"/>
</dbReference>
<feature type="non-terminal residue" evidence="1">
    <location>
        <position position="86"/>
    </location>
</feature>
<organism evidence="1 2">
    <name type="scientific">Sphaerobolus stellatus (strain SS14)</name>
    <dbReference type="NCBI Taxonomy" id="990650"/>
    <lineage>
        <taxon>Eukaryota</taxon>
        <taxon>Fungi</taxon>
        <taxon>Dikarya</taxon>
        <taxon>Basidiomycota</taxon>
        <taxon>Agaricomycotina</taxon>
        <taxon>Agaricomycetes</taxon>
        <taxon>Phallomycetidae</taxon>
        <taxon>Geastrales</taxon>
        <taxon>Sphaerobolaceae</taxon>
        <taxon>Sphaerobolus</taxon>
    </lineage>
</organism>
<dbReference type="HOGENOM" id="CLU_165630_0_0_1"/>
<dbReference type="OrthoDB" id="164951at2759"/>
<sequence>DDYIFPAIAANGVAKPGSPIPHNTIQKWLNEFPRSRLAKPCLTTHCFCRGGAQYRFMEAPIRKHWSVAVVKWWGGWAQGEHVSQLF</sequence>
<reference evidence="1 2" key="1">
    <citation type="submission" date="2014-06" db="EMBL/GenBank/DDBJ databases">
        <title>Evolutionary Origins and Diversification of the Mycorrhizal Mutualists.</title>
        <authorList>
            <consortium name="DOE Joint Genome Institute"/>
            <consortium name="Mycorrhizal Genomics Consortium"/>
            <person name="Kohler A."/>
            <person name="Kuo A."/>
            <person name="Nagy L.G."/>
            <person name="Floudas D."/>
            <person name="Copeland A."/>
            <person name="Barry K.W."/>
            <person name="Cichocki N."/>
            <person name="Veneault-Fourrey C."/>
            <person name="LaButti K."/>
            <person name="Lindquist E.A."/>
            <person name="Lipzen A."/>
            <person name="Lundell T."/>
            <person name="Morin E."/>
            <person name="Murat C."/>
            <person name="Riley R."/>
            <person name="Ohm R."/>
            <person name="Sun H."/>
            <person name="Tunlid A."/>
            <person name="Henrissat B."/>
            <person name="Grigoriev I.V."/>
            <person name="Hibbett D.S."/>
            <person name="Martin F."/>
        </authorList>
    </citation>
    <scope>NUCLEOTIDE SEQUENCE [LARGE SCALE GENOMIC DNA]</scope>
    <source>
        <strain evidence="1 2">SS14</strain>
    </source>
</reference>
<dbReference type="GO" id="GO:0015074">
    <property type="term" value="P:DNA integration"/>
    <property type="evidence" value="ECO:0007669"/>
    <property type="project" value="InterPro"/>
</dbReference>
<feature type="non-terminal residue" evidence="1">
    <location>
        <position position="1"/>
    </location>
</feature>